<dbReference type="Gene3D" id="2.130.10.10">
    <property type="entry name" value="YVTN repeat-like/Quinoprotein amine dehydrogenase"/>
    <property type="match status" value="1"/>
</dbReference>
<dbReference type="SUPFAM" id="SSF63825">
    <property type="entry name" value="YWTD domain"/>
    <property type="match status" value="1"/>
</dbReference>
<keyword evidence="1" id="KW-0732">Signal</keyword>
<proteinExistence type="predicted"/>
<keyword evidence="3" id="KW-1185">Reference proteome</keyword>
<dbReference type="Proteomes" id="UP001403385">
    <property type="component" value="Unassembled WGS sequence"/>
</dbReference>
<dbReference type="InterPro" id="IPR015943">
    <property type="entry name" value="WD40/YVTN_repeat-like_dom_sf"/>
</dbReference>
<dbReference type="RefSeq" id="WP_346819135.1">
    <property type="nucleotide sequence ID" value="NZ_JBDKWZ010000001.1"/>
</dbReference>
<sequence length="363" mass="39487">MKRQLQLFASLILILFAFSACENDDDKPADLLPGYEKPGVLIVNEGNFGSGNGSLSWYNTQSQEISKNIFESGNESRKISASIQSVTWYKNTAYLLCNKADKIEVVNEKTYQALQAPIEDEQLVSPRYFAGINNKGFVTVWGAFDENYTLPESKVAVIDLENHSIKKFIDVPSGPEGIIALNDKIYIANSYTDIVTIIDPSTEAIVKKLKTNTSPKHFAVDKNGQLWVISTGGFAGGTPQLQRINPETDEIEHSIDLAGTQATGNMAINGSKDKIYFLGAEAYPSTTTHLFAVDITATEGPETSLLSGENYYGLGIAPNSGDIYIADSNNYQGEGSVLIFNASGEAKNTIASGVLPNSFLFKF</sequence>
<evidence type="ECO:0000256" key="1">
    <source>
        <dbReference type="SAM" id="SignalP"/>
    </source>
</evidence>
<dbReference type="PANTHER" id="PTHR47197:SF3">
    <property type="entry name" value="DIHYDRO-HEME D1 DEHYDROGENASE"/>
    <property type="match status" value="1"/>
</dbReference>
<protein>
    <submittedName>
        <fullName evidence="2">DUF5074 domain-containing protein</fullName>
    </submittedName>
</protein>
<dbReference type="PROSITE" id="PS51257">
    <property type="entry name" value="PROKAR_LIPOPROTEIN"/>
    <property type="match status" value="1"/>
</dbReference>
<feature type="signal peptide" evidence="1">
    <location>
        <begin position="1"/>
        <end position="22"/>
    </location>
</feature>
<evidence type="ECO:0000313" key="2">
    <source>
        <dbReference type="EMBL" id="MEN7546347.1"/>
    </source>
</evidence>
<feature type="chain" id="PRO_5043353711" evidence="1">
    <location>
        <begin position="23"/>
        <end position="363"/>
    </location>
</feature>
<reference evidence="2 3" key="1">
    <citation type="submission" date="2024-04" db="EMBL/GenBank/DDBJ databases">
        <title>Novel genus in family Flammeovirgaceae.</title>
        <authorList>
            <person name="Nguyen T.H."/>
            <person name="Vuong T.Q."/>
            <person name="Le H."/>
            <person name="Kim S.-G."/>
        </authorList>
    </citation>
    <scope>NUCLEOTIDE SEQUENCE [LARGE SCALE GENOMIC DNA]</scope>
    <source>
        <strain evidence="2 3">JCM 23209</strain>
    </source>
</reference>
<dbReference type="EMBL" id="JBDKWZ010000001">
    <property type="protein sequence ID" value="MEN7546347.1"/>
    <property type="molecule type" value="Genomic_DNA"/>
</dbReference>
<dbReference type="AlphaFoldDB" id="A0AAW9RS06"/>
<comment type="caution">
    <text evidence="2">The sequence shown here is derived from an EMBL/GenBank/DDBJ whole genome shotgun (WGS) entry which is preliminary data.</text>
</comment>
<dbReference type="PANTHER" id="PTHR47197">
    <property type="entry name" value="PROTEIN NIRF"/>
    <property type="match status" value="1"/>
</dbReference>
<evidence type="ECO:0000313" key="3">
    <source>
        <dbReference type="Proteomes" id="UP001403385"/>
    </source>
</evidence>
<gene>
    <name evidence="2" type="ORF">AAG747_00415</name>
</gene>
<dbReference type="Pfam" id="PF16819">
    <property type="entry name" value="DUF5074"/>
    <property type="match status" value="1"/>
</dbReference>
<dbReference type="InterPro" id="IPR031815">
    <property type="entry name" value="DUF5074"/>
</dbReference>
<name>A0AAW9RS06_9BACT</name>
<dbReference type="InterPro" id="IPR051200">
    <property type="entry name" value="Host-pathogen_enzymatic-act"/>
</dbReference>
<accession>A0AAW9RS06</accession>
<organism evidence="2 3">
    <name type="scientific">Rapidithrix thailandica</name>
    <dbReference type="NCBI Taxonomy" id="413964"/>
    <lineage>
        <taxon>Bacteria</taxon>
        <taxon>Pseudomonadati</taxon>
        <taxon>Bacteroidota</taxon>
        <taxon>Cytophagia</taxon>
        <taxon>Cytophagales</taxon>
        <taxon>Flammeovirgaceae</taxon>
        <taxon>Rapidithrix</taxon>
    </lineage>
</organism>